<keyword evidence="2" id="KW-1185">Reference proteome</keyword>
<evidence type="ECO:0000313" key="2">
    <source>
        <dbReference type="Proteomes" id="UP000290365"/>
    </source>
</evidence>
<accession>A0A4V0YZD3</accession>
<dbReference type="RefSeq" id="WP_129890374.1">
    <property type="nucleotide sequence ID" value="NZ_CP035758.1"/>
</dbReference>
<sequence>MLLEYHNKLVRDNIPKIIQEDNCTCTIEIMDEPEFRQALRQKLVEEAQEAAQAEGQHLISELADIYEVIDALMSSYKIDPELVRREQEHRRSQRGGFIQRIRLLNVSRNYQ</sequence>
<protein>
    <submittedName>
        <fullName evidence="1">Nucleotide pyrophosphohydrolase</fullName>
    </submittedName>
</protein>
<dbReference type="SUPFAM" id="SSF101386">
    <property type="entry name" value="all-alpha NTP pyrophosphatases"/>
    <property type="match status" value="1"/>
</dbReference>
<dbReference type="Proteomes" id="UP000290365">
    <property type="component" value="Chromosome"/>
</dbReference>
<proteinExistence type="predicted"/>
<dbReference type="AlphaFoldDB" id="A0A4V0YZD3"/>
<dbReference type="KEGG" id="kbs:EPA93_26365"/>
<dbReference type="GO" id="GO:0016787">
    <property type="term" value="F:hydrolase activity"/>
    <property type="evidence" value="ECO:0007669"/>
    <property type="project" value="UniProtKB-KW"/>
</dbReference>
<name>A0A4V0YZD3_KTERU</name>
<dbReference type="CDD" id="cd11532">
    <property type="entry name" value="NTP-PPase_COG4997"/>
    <property type="match status" value="1"/>
</dbReference>
<dbReference type="OrthoDB" id="9813491at2"/>
<dbReference type="EMBL" id="CP035758">
    <property type="protein sequence ID" value="QBD79321.1"/>
    <property type="molecule type" value="Genomic_DNA"/>
</dbReference>
<keyword evidence="1" id="KW-0378">Hydrolase</keyword>
<organism evidence="1 2">
    <name type="scientific">Ktedonosporobacter rubrisoli</name>
    <dbReference type="NCBI Taxonomy" id="2509675"/>
    <lineage>
        <taxon>Bacteria</taxon>
        <taxon>Bacillati</taxon>
        <taxon>Chloroflexota</taxon>
        <taxon>Ktedonobacteria</taxon>
        <taxon>Ktedonobacterales</taxon>
        <taxon>Ktedonosporobacteraceae</taxon>
        <taxon>Ktedonosporobacter</taxon>
    </lineage>
</organism>
<dbReference type="InterPro" id="IPR038735">
    <property type="entry name" value="MSMEG_1276-like_NTP-PPase_dom"/>
</dbReference>
<gene>
    <name evidence="1" type="ORF">EPA93_26365</name>
</gene>
<evidence type="ECO:0000313" key="1">
    <source>
        <dbReference type="EMBL" id="QBD79321.1"/>
    </source>
</evidence>
<reference evidence="1 2" key="1">
    <citation type="submission" date="2019-01" db="EMBL/GenBank/DDBJ databases">
        <title>Ktedonosporobacter rubrisoli SCAWS-G2.</title>
        <authorList>
            <person name="Huang Y."/>
            <person name="Yan B."/>
        </authorList>
    </citation>
    <scope>NUCLEOTIDE SEQUENCE [LARGE SCALE GENOMIC DNA]</scope>
    <source>
        <strain evidence="1 2">SCAWS-G2</strain>
    </source>
</reference>